<dbReference type="Gene3D" id="2.60.120.620">
    <property type="entry name" value="q2cbj1_9rhob like domain"/>
    <property type="match status" value="1"/>
</dbReference>
<dbReference type="Pfam" id="PF05721">
    <property type="entry name" value="PhyH"/>
    <property type="match status" value="1"/>
</dbReference>
<keyword evidence="2" id="KW-1185">Reference proteome</keyword>
<dbReference type="PANTHER" id="PTHR20883:SF46">
    <property type="entry name" value="PHYTANOYL-COA HYDROXYLASE"/>
    <property type="match status" value="1"/>
</dbReference>
<dbReference type="Proteomes" id="UP000290261">
    <property type="component" value="Unassembled WGS sequence"/>
</dbReference>
<evidence type="ECO:0000313" key="1">
    <source>
        <dbReference type="EMBL" id="RYC53121.1"/>
    </source>
</evidence>
<sequence>MEKRNIMENIKETFSVEGYVAIPSLLTAHEVEELRSIYNQLLSETDKTKGLRSDLAGSTNGDGKKVERITQIMRPSMIEEKLMAHNAYKKASEWAKHLLGEDMELDFDMLINKAPHTDTETPWHQDAAYWIDLPDKRAASCWIALDHVHEANGCMWFLPVDEKEVLPHQSLPGGGALYCEADTANAKPIPLQAGGCTFHDGHTLHYSKGNRTDGQRRALILNFRPKQMILLEREKGMDHTGNREKRS</sequence>
<proteinExistence type="predicted"/>
<dbReference type="GO" id="GO:0016706">
    <property type="term" value="F:2-oxoglutarate-dependent dioxygenase activity"/>
    <property type="evidence" value="ECO:0007669"/>
    <property type="project" value="UniProtKB-ARBA"/>
</dbReference>
<evidence type="ECO:0000313" key="2">
    <source>
        <dbReference type="Proteomes" id="UP000290261"/>
    </source>
</evidence>
<dbReference type="GO" id="GO:0005506">
    <property type="term" value="F:iron ion binding"/>
    <property type="evidence" value="ECO:0007669"/>
    <property type="project" value="UniProtKB-ARBA"/>
</dbReference>
<dbReference type="PANTHER" id="PTHR20883">
    <property type="entry name" value="PHYTANOYL-COA DIOXYGENASE DOMAIN CONTAINING 1"/>
    <property type="match status" value="1"/>
</dbReference>
<comment type="caution">
    <text evidence="1">The sequence shown here is derived from an EMBL/GenBank/DDBJ whole genome shotgun (WGS) entry which is preliminary data.</text>
</comment>
<dbReference type="SUPFAM" id="SSF51197">
    <property type="entry name" value="Clavaminate synthase-like"/>
    <property type="match status" value="1"/>
</dbReference>
<dbReference type="AlphaFoldDB" id="A0A444VQP5"/>
<protein>
    <submittedName>
        <fullName evidence="1">SnoK</fullName>
    </submittedName>
</protein>
<gene>
    <name evidence="1" type="ORF">DN53_02565</name>
</gene>
<name>A0A444VQP5_9FLAO</name>
<reference evidence="1 2" key="1">
    <citation type="submission" date="2014-04" db="EMBL/GenBank/DDBJ databases">
        <title>Whole genome of Muricauda olearia.</title>
        <authorList>
            <person name="Zhang X.-H."/>
            <person name="Tang K."/>
        </authorList>
    </citation>
    <scope>NUCLEOTIDE SEQUENCE [LARGE SCALE GENOMIC DNA]</scope>
    <source>
        <strain evidence="1 2">Th120</strain>
    </source>
</reference>
<dbReference type="EMBL" id="JJMP01000001">
    <property type="protein sequence ID" value="RYC53121.1"/>
    <property type="molecule type" value="Genomic_DNA"/>
</dbReference>
<organism evidence="1 2">
    <name type="scientific">Flagellimonas olearia</name>
    <dbReference type="NCBI Taxonomy" id="552546"/>
    <lineage>
        <taxon>Bacteria</taxon>
        <taxon>Pseudomonadati</taxon>
        <taxon>Bacteroidota</taxon>
        <taxon>Flavobacteriia</taxon>
        <taxon>Flavobacteriales</taxon>
        <taxon>Flavobacteriaceae</taxon>
        <taxon>Flagellimonas</taxon>
    </lineage>
</organism>
<dbReference type="InterPro" id="IPR008775">
    <property type="entry name" value="Phytyl_CoA_dOase-like"/>
</dbReference>
<accession>A0A444VQP5</accession>